<evidence type="ECO:0008006" key="3">
    <source>
        <dbReference type="Google" id="ProtNLM"/>
    </source>
</evidence>
<reference evidence="1" key="1">
    <citation type="submission" date="2024-02" db="EMBL/GenBank/DDBJ databases">
        <authorList>
            <consortium name="ELIXIR-Norway"/>
            <consortium name="Elixir Norway"/>
        </authorList>
    </citation>
    <scope>NUCLEOTIDE SEQUENCE</scope>
</reference>
<keyword evidence="2" id="KW-1185">Reference proteome</keyword>
<organism evidence="1 2">
    <name type="scientific">Sphagnum troendelagicum</name>
    <dbReference type="NCBI Taxonomy" id="128251"/>
    <lineage>
        <taxon>Eukaryota</taxon>
        <taxon>Viridiplantae</taxon>
        <taxon>Streptophyta</taxon>
        <taxon>Embryophyta</taxon>
        <taxon>Bryophyta</taxon>
        <taxon>Sphagnophytina</taxon>
        <taxon>Sphagnopsida</taxon>
        <taxon>Sphagnales</taxon>
        <taxon>Sphagnaceae</taxon>
        <taxon>Sphagnum</taxon>
    </lineage>
</organism>
<name>A0ABP0TWF6_9BRYO</name>
<evidence type="ECO:0000313" key="1">
    <source>
        <dbReference type="EMBL" id="CAK9204130.1"/>
    </source>
</evidence>
<accession>A0ABP0TWF6</accession>
<dbReference type="PANTHER" id="PTHR33790:SF1">
    <property type="entry name" value="PROTEIN EARLY RESPONSIVE TO DEHYDRATION 15"/>
    <property type="match status" value="1"/>
</dbReference>
<evidence type="ECO:0000313" key="2">
    <source>
        <dbReference type="Proteomes" id="UP001497512"/>
    </source>
</evidence>
<dbReference type="InterPro" id="IPR040414">
    <property type="entry name" value="CID1/CID2"/>
</dbReference>
<dbReference type="Proteomes" id="UP001497512">
    <property type="component" value="Chromosome 14"/>
</dbReference>
<dbReference type="EMBL" id="OZ019906">
    <property type="protein sequence ID" value="CAK9204130.1"/>
    <property type="molecule type" value="Genomic_DNA"/>
</dbReference>
<proteinExistence type="predicted"/>
<protein>
    <recommendedName>
        <fullName evidence="3">Ataxin-2 C-terminal domain-containing protein</fullName>
    </recommendedName>
</protein>
<sequence length="176" mass="20584">MCRETRVDAMETSVKTSVVVSTLNPNAPLFIPAAYRVPEDFSPEWWTLMETSTAFRGCWMSERLAGSEEQVLFDEDFEELADLEEFLEYQEQQQQQQEEAAARELLDLDDVVDDDVLWEDVGLVNVSSCKELMMKVQKRQSHWCKPTKAHDKIRSNYVNFPRKAHMYRIQQPRAVM</sequence>
<dbReference type="PANTHER" id="PTHR33790">
    <property type="entry name" value="OS05G0344200 PROTEIN"/>
    <property type="match status" value="1"/>
</dbReference>
<gene>
    <name evidence="1" type="ORF">CSSPTR1EN2_LOCUS7232</name>
</gene>